<feature type="active site" description="Nucleophile" evidence="10 11">
    <location>
        <position position="308"/>
    </location>
</feature>
<dbReference type="FunFam" id="2.60.40.1180:FF:000002">
    <property type="entry name" value="1,4-alpha-glucan branching enzyme GlgB"/>
    <property type="match status" value="1"/>
</dbReference>
<evidence type="ECO:0000256" key="6">
    <source>
        <dbReference type="ARBA" id="ARBA00022676"/>
    </source>
</evidence>
<dbReference type="GO" id="GO:0003844">
    <property type="term" value="F:1,4-alpha-glucan branching enzyme activity"/>
    <property type="evidence" value="ECO:0007669"/>
    <property type="project" value="UniProtKB-UniRule"/>
</dbReference>
<dbReference type="Pfam" id="PF02922">
    <property type="entry name" value="CBM_48"/>
    <property type="match status" value="1"/>
</dbReference>
<sequence length="635" mass="74306">MIDLLPTIEHLDLFKEGNLFHAFKVFGAHLECEGEEMGVRFTAWAPNAKEVRVVGDFNDWNGKEHTMHEIESTGVWSLFIPQLFDGTLYKYEIHTNEDKVFLKSDPYAFYSERRPQTASIVKSLNVYKWQDEQWQDKKRKTNVLSNPINIYEVHLGTWKKVNNESLSYFELANKLIEYVVSMGYTHIELLPIMEHPFDRSWGYQVTGYYSITSRYGTPEQFMYFVDRCHQNGIGVILDWVPGHFCKDDHGLREFDGTPLYEYKDGMKAEKPSWGTLSFDYSKPEVVSFLISNALFWMDVYHIDGLRVDAVESMINLNFDKPPGQHIKNKQGGTENIEAISFIKKLNETVFHHYPNALMMAEDSSNWPCVTSPTYMGGLGFNFKWNMGWMNDMLRYMESDPIYRPYKHQLITFSLLYTYSENYILPFSHDEVVHGKKSMLNKMPGEYWQKFANLRLLYSYQMAHPGKKLTFMGGELAQFEEWKDLEQIDWMLLDFDMHHMFQQFVRSLNLFYKQECALWESDYHHSGFMWMDADNNKDSIISFIRKGRCEEEIILVVCNFTPLSRQSYDIGVHIPGIYEEVFNSDDVRFGGTGRKNGKVKAGLKSCHFQDFSIQLTIPPLATIMLKRIPAISKEIN</sequence>
<evidence type="ECO:0000256" key="10">
    <source>
        <dbReference type="HAMAP-Rule" id="MF_00685"/>
    </source>
</evidence>
<dbReference type="Pfam" id="PF02806">
    <property type="entry name" value="Alpha-amylase_C"/>
    <property type="match status" value="1"/>
</dbReference>
<dbReference type="InterPro" id="IPR004193">
    <property type="entry name" value="Glyco_hydro_13_N"/>
</dbReference>
<dbReference type="Gene3D" id="3.20.20.80">
    <property type="entry name" value="Glycosidases"/>
    <property type="match status" value="1"/>
</dbReference>
<evidence type="ECO:0000256" key="11">
    <source>
        <dbReference type="PIRSR" id="PIRSR000463-1"/>
    </source>
</evidence>
<keyword evidence="5 10" id="KW-0321">Glycogen metabolism</keyword>
<keyword evidence="9 10" id="KW-0119">Carbohydrate metabolism</keyword>
<dbReference type="InterPro" id="IPR013780">
    <property type="entry name" value="Glyco_hydro_b"/>
</dbReference>
<dbReference type="AlphaFoldDB" id="A0A6N9Q1I5"/>
<dbReference type="SUPFAM" id="SSF81296">
    <property type="entry name" value="E set domains"/>
    <property type="match status" value="1"/>
</dbReference>
<gene>
    <name evidence="10 13" type="primary">glgB</name>
    <name evidence="13" type="ORF">ERL59_03630</name>
</gene>
<dbReference type="SUPFAM" id="SSF51011">
    <property type="entry name" value="Glycosyl hydrolase domain"/>
    <property type="match status" value="1"/>
</dbReference>
<feature type="active site" description="Proton donor" evidence="10 11">
    <location>
        <position position="361"/>
    </location>
</feature>
<comment type="pathway">
    <text evidence="3 10">Glycan biosynthesis; glycogen biosynthesis.</text>
</comment>
<dbReference type="HAMAP" id="MF_00685">
    <property type="entry name" value="GlgB"/>
    <property type="match status" value="1"/>
</dbReference>
<keyword evidence="8 10" id="KW-0320">Glycogen biosynthesis</keyword>
<dbReference type="NCBIfam" id="NF008967">
    <property type="entry name" value="PRK12313.1"/>
    <property type="match status" value="1"/>
</dbReference>
<dbReference type="GO" id="GO:0005978">
    <property type="term" value="P:glycogen biosynthetic process"/>
    <property type="evidence" value="ECO:0007669"/>
    <property type="project" value="UniProtKB-UniRule"/>
</dbReference>
<comment type="caution">
    <text evidence="13">The sequence shown here is derived from an EMBL/GenBank/DDBJ whole genome shotgun (WGS) entry which is preliminary data.</text>
</comment>
<dbReference type="FunFam" id="3.20.20.80:FF:000003">
    <property type="entry name" value="1,4-alpha-glucan branching enzyme GlgB"/>
    <property type="match status" value="1"/>
</dbReference>
<accession>A0A6N9Q1I5</accession>
<dbReference type="InterPro" id="IPR006048">
    <property type="entry name" value="A-amylase/branching_C"/>
</dbReference>
<dbReference type="InterPro" id="IPR037439">
    <property type="entry name" value="Branching_enzy"/>
</dbReference>
<dbReference type="GO" id="GO:0004553">
    <property type="term" value="F:hydrolase activity, hydrolyzing O-glycosyl compounds"/>
    <property type="evidence" value="ECO:0007669"/>
    <property type="project" value="InterPro"/>
</dbReference>
<evidence type="ECO:0000256" key="1">
    <source>
        <dbReference type="ARBA" id="ARBA00000826"/>
    </source>
</evidence>
<dbReference type="Gene3D" id="2.60.40.1180">
    <property type="entry name" value="Golgi alpha-mannosidase II"/>
    <property type="match status" value="1"/>
</dbReference>
<dbReference type="InterPro" id="IPR014756">
    <property type="entry name" value="Ig_E-set"/>
</dbReference>
<dbReference type="EMBL" id="SIJB01000008">
    <property type="protein sequence ID" value="NBI28050.1"/>
    <property type="molecule type" value="Genomic_DNA"/>
</dbReference>
<feature type="domain" description="Glycosyl hydrolase family 13 catalytic" evidence="12">
    <location>
        <begin position="125"/>
        <end position="511"/>
    </location>
</feature>
<dbReference type="GO" id="GO:0043169">
    <property type="term" value="F:cation binding"/>
    <property type="evidence" value="ECO:0007669"/>
    <property type="project" value="InterPro"/>
</dbReference>
<dbReference type="NCBIfam" id="NF003811">
    <property type="entry name" value="PRK05402.1"/>
    <property type="match status" value="1"/>
</dbReference>
<evidence type="ECO:0000313" key="14">
    <source>
        <dbReference type="Proteomes" id="UP000448943"/>
    </source>
</evidence>
<dbReference type="Pfam" id="PF00128">
    <property type="entry name" value="Alpha-amylase"/>
    <property type="match status" value="1"/>
</dbReference>
<dbReference type="InterPro" id="IPR017853">
    <property type="entry name" value="GH"/>
</dbReference>
<evidence type="ECO:0000259" key="12">
    <source>
        <dbReference type="SMART" id="SM00642"/>
    </source>
</evidence>
<dbReference type="Gene3D" id="2.60.40.10">
    <property type="entry name" value="Immunoglobulins"/>
    <property type="match status" value="1"/>
</dbReference>
<dbReference type="Proteomes" id="UP000448943">
    <property type="component" value="Unassembled WGS sequence"/>
</dbReference>
<evidence type="ECO:0000256" key="9">
    <source>
        <dbReference type="ARBA" id="ARBA00023277"/>
    </source>
</evidence>
<comment type="catalytic activity">
    <reaction evidence="1 10">
        <text>Transfers a segment of a (1-&gt;4)-alpha-D-glucan chain to a primary hydroxy group in a similar glucan chain.</text>
        <dbReference type="EC" id="2.4.1.18"/>
    </reaction>
</comment>
<dbReference type="PANTHER" id="PTHR43651:SF3">
    <property type="entry name" value="1,4-ALPHA-GLUCAN-BRANCHING ENZYME"/>
    <property type="match status" value="1"/>
</dbReference>
<evidence type="ECO:0000256" key="2">
    <source>
        <dbReference type="ARBA" id="ARBA00002953"/>
    </source>
</evidence>
<name>A0A6N9Q1I5_9BACL</name>
<dbReference type="UniPathway" id="UPA00164"/>
<dbReference type="GO" id="GO:0005829">
    <property type="term" value="C:cytosol"/>
    <property type="evidence" value="ECO:0007669"/>
    <property type="project" value="TreeGrafter"/>
</dbReference>
<dbReference type="NCBIfam" id="TIGR01515">
    <property type="entry name" value="branching_enzym"/>
    <property type="match status" value="1"/>
</dbReference>
<dbReference type="PIRSF" id="PIRSF000463">
    <property type="entry name" value="GlgB"/>
    <property type="match status" value="1"/>
</dbReference>
<dbReference type="InterPro" id="IPR006047">
    <property type="entry name" value="GH13_cat_dom"/>
</dbReference>
<evidence type="ECO:0000256" key="5">
    <source>
        <dbReference type="ARBA" id="ARBA00022600"/>
    </source>
</evidence>
<dbReference type="FunFam" id="2.60.40.10:FF:000169">
    <property type="entry name" value="1,4-alpha-glucan branching enzyme GlgB"/>
    <property type="match status" value="1"/>
</dbReference>
<reference evidence="13 14" key="1">
    <citation type="submission" date="2019-01" db="EMBL/GenBank/DDBJ databases">
        <title>Chengkuizengella sp. nov., isolated from deep-sea sediment of East Pacific Ocean.</title>
        <authorList>
            <person name="Yang J."/>
            <person name="Lai Q."/>
            <person name="Shao Z."/>
        </authorList>
    </citation>
    <scope>NUCLEOTIDE SEQUENCE [LARGE SCALE GENOMIC DNA]</scope>
    <source>
        <strain evidence="13 14">YPA3-1-1</strain>
    </source>
</reference>
<dbReference type="RefSeq" id="WP_160644626.1">
    <property type="nucleotide sequence ID" value="NZ_SIJB01000008.1"/>
</dbReference>
<dbReference type="EC" id="2.4.1.18" evidence="10"/>
<dbReference type="SUPFAM" id="SSF51445">
    <property type="entry name" value="(Trans)glycosidases"/>
    <property type="match status" value="1"/>
</dbReference>
<dbReference type="InterPro" id="IPR013783">
    <property type="entry name" value="Ig-like_fold"/>
</dbReference>
<keyword evidence="7 10" id="KW-0808">Transferase</keyword>
<evidence type="ECO:0000256" key="4">
    <source>
        <dbReference type="ARBA" id="ARBA00009000"/>
    </source>
</evidence>
<keyword evidence="14" id="KW-1185">Reference proteome</keyword>
<dbReference type="InterPro" id="IPR044143">
    <property type="entry name" value="GlgB_N_E_set_prok"/>
</dbReference>
<dbReference type="CDD" id="cd11322">
    <property type="entry name" value="AmyAc_Glg_BE"/>
    <property type="match status" value="1"/>
</dbReference>
<evidence type="ECO:0000256" key="3">
    <source>
        <dbReference type="ARBA" id="ARBA00004964"/>
    </source>
</evidence>
<dbReference type="SMART" id="SM00642">
    <property type="entry name" value="Aamy"/>
    <property type="match status" value="1"/>
</dbReference>
<comment type="function">
    <text evidence="2 10">Catalyzes the formation of the alpha-1,6-glucosidic linkages in glycogen by scission of a 1,4-alpha-linked oligosaccharide from growing alpha-1,4-glucan chains and the subsequent attachment of the oligosaccharide to the alpha-1,6 position.</text>
</comment>
<dbReference type="CDD" id="cd02855">
    <property type="entry name" value="E_set_GBE_prok_N"/>
    <property type="match status" value="1"/>
</dbReference>
<comment type="subunit">
    <text evidence="10">Monomer.</text>
</comment>
<evidence type="ECO:0000256" key="8">
    <source>
        <dbReference type="ARBA" id="ARBA00023056"/>
    </source>
</evidence>
<comment type="similarity">
    <text evidence="4 10">Belongs to the glycosyl hydrolase 13 family. GlgB subfamily.</text>
</comment>
<dbReference type="InterPro" id="IPR006407">
    <property type="entry name" value="GlgB"/>
</dbReference>
<proteinExistence type="inferred from homology"/>
<keyword evidence="6 10" id="KW-0328">Glycosyltransferase</keyword>
<evidence type="ECO:0000256" key="7">
    <source>
        <dbReference type="ARBA" id="ARBA00022679"/>
    </source>
</evidence>
<evidence type="ECO:0000313" key="13">
    <source>
        <dbReference type="EMBL" id="NBI28050.1"/>
    </source>
</evidence>
<dbReference type="PANTHER" id="PTHR43651">
    <property type="entry name" value="1,4-ALPHA-GLUCAN-BRANCHING ENZYME"/>
    <property type="match status" value="1"/>
</dbReference>
<dbReference type="OrthoDB" id="9800174at2"/>
<organism evidence="13 14">
    <name type="scientific">Chengkuizengella marina</name>
    <dbReference type="NCBI Taxonomy" id="2507566"/>
    <lineage>
        <taxon>Bacteria</taxon>
        <taxon>Bacillati</taxon>
        <taxon>Bacillota</taxon>
        <taxon>Bacilli</taxon>
        <taxon>Bacillales</taxon>
        <taxon>Paenibacillaceae</taxon>
        <taxon>Chengkuizengella</taxon>
    </lineage>
</organism>
<protein>
    <recommendedName>
        <fullName evidence="10">1,4-alpha-glucan branching enzyme GlgB</fullName>
        <ecNumber evidence="10">2.4.1.18</ecNumber>
    </recommendedName>
    <alternativeName>
        <fullName evidence="10">1,4-alpha-D-glucan:1,4-alpha-D-glucan 6-glucosyl-transferase</fullName>
    </alternativeName>
    <alternativeName>
        <fullName evidence="10">Alpha-(1-&gt;4)-glucan branching enzyme</fullName>
    </alternativeName>
    <alternativeName>
        <fullName evidence="10">Glycogen branching enzyme</fullName>
        <shortName evidence="10">BE</shortName>
    </alternativeName>
</protein>